<dbReference type="PANTHER" id="PTHR45947:SF3">
    <property type="entry name" value="SULFOQUINOVOSYL TRANSFERASE SQD2"/>
    <property type="match status" value="1"/>
</dbReference>
<dbReference type="Proteomes" id="UP000316993">
    <property type="component" value="Unassembled WGS sequence"/>
</dbReference>
<evidence type="ECO:0000313" key="3">
    <source>
        <dbReference type="Proteomes" id="UP000316993"/>
    </source>
</evidence>
<dbReference type="RefSeq" id="WP_142082198.1">
    <property type="nucleotide sequence ID" value="NZ_VFPV01000001.1"/>
</dbReference>
<dbReference type="AlphaFoldDB" id="A0A543LLX3"/>
<evidence type="ECO:0000259" key="1">
    <source>
        <dbReference type="Pfam" id="PF13439"/>
    </source>
</evidence>
<keyword evidence="2" id="KW-0808">Transferase</keyword>
<accession>A0A543LLX3</accession>
<dbReference type="InterPro" id="IPR050194">
    <property type="entry name" value="Glycosyltransferase_grp1"/>
</dbReference>
<dbReference type="PANTHER" id="PTHR45947">
    <property type="entry name" value="SULFOQUINOVOSYL TRANSFERASE SQD2"/>
    <property type="match status" value="1"/>
</dbReference>
<protein>
    <submittedName>
        <fullName evidence="2">Glycosyltransferase involved in cell wall biosynthesis</fullName>
    </submittedName>
</protein>
<name>A0A543LLX3_9BURK</name>
<sequence>MRIVFVLHQFYPEFSGGTERVVLNLARCAQRAGHYVHVLACTMRDPAPAGKSSGALAGAHHEVYQGVPVTLIPRSLLPASGDLGFDVAPAMVDQVRDWMRAERFELVHVFHTLRMASALLAAQQCGLPYVVTLTDFFVGCYRINAINAQGQPCSGPDEGRSCVRDCLVPEWTEPALLQRHQLAKALLQGAIERVAPSEYVAEFFRASFPELPLRVIPHGIDFLALMGNGQSVVHAHEDLAPEAPITLGYVGAIVAQKGLHILLQALQRVPSERLRLRVVGGFYGDPVHQQDIRNMMAADSRVEWVGQVPPGDVAAVLKQVDLLCLPSVVPESFSLVLHEAAVLGVPALVSDLGAPPAKIKAHGGGRVVAAGDVNAWAQALTEILEVPGTLPSWRTGMRLPYRVEEEAFFYESLYRQAVVPH</sequence>
<dbReference type="Pfam" id="PF13692">
    <property type="entry name" value="Glyco_trans_1_4"/>
    <property type="match status" value="1"/>
</dbReference>
<dbReference type="SUPFAM" id="SSF53756">
    <property type="entry name" value="UDP-Glycosyltransferase/glycogen phosphorylase"/>
    <property type="match status" value="1"/>
</dbReference>
<dbReference type="InterPro" id="IPR028098">
    <property type="entry name" value="Glyco_trans_4-like_N"/>
</dbReference>
<feature type="domain" description="Glycosyltransferase subfamily 4-like N-terminal" evidence="1">
    <location>
        <begin position="16"/>
        <end position="221"/>
    </location>
</feature>
<dbReference type="Pfam" id="PF13439">
    <property type="entry name" value="Glyco_transf_4"/>
    <property type="match status" value="1"/>
</dbReference>
<reference evidence="2 3" key="1">
    <citation type="submission" date="2019-06" db="EMBL/GenBank/DDBJ databases">
        <title>Genomic Encyclopedia of Archaeal and Bacterial Type Strains, Phase II (KMG-II): from individual species to whole genera.</title>
        <authorList>
            <person name="Goeker M."/>
        </authorList>
    </citation>
    <scope>NUCLEOTIDE SEQUENCE [LARGE SCALE GENOMIC DNA]</scope>
    <source>
        <strain evidence="2 3">DSM 7270</strain>
    </source>
</reference>
<gene>
    <name evidence="2" type="ORF">BDD18_1465</name>
</gene>
<organism evidence="2 3">
    <name type="scientific">Acidovorax temperans</name>
    <dbReference type="NCBI Taxonomy" id="80878"/>
    <lineage>
        <taxon>Bacteria</taxon>
        <taxon>Pseudomonadati</taxon>
        <taxon>Pseudomonadota</taxon>
        <taxon>Betaproteobacteria</taxon>
        <taxon>Burkholderiales</taxon>
        <taxon>Comamonadaceae</taxon>
        <taxon>Acidovorax</taxon>
    </lineage>
</organism>
<proteinExistence type="predicted"/>
<dbReference type="Gene3D" id="3.40.50.2000">
    <property type="entry name" value="Glycogen Phosphorylase B"/>
    <property type="match status" value="2"/>
</dbReference>
<evidence type="ECO:0000313" key="2">
    <source>
        <dbReference type="EMBL" id="TQN08302.1"/>
    </source>
</evidence>
<dbReference type="EMBL" id="VFPV01000001">
    <property type="protein sequence ID" value="TQN08302.1"/>
    <property type="molecule type" value="Genomic_DNA"/>
</dbReference>
<dbReference type="GO" id="GO:0016757">
    <property type="term" value="F:glycosyltransferase activity"/>
    <property type="evidence" value="ECO:0007669"/>
    <property type="project" value="UniProtKB-ARBA"/>
</dbReference>
<comment type="caution">
    <text evidence="2">The sequence shown here is derived from an EMBL/GenBank/DDBJ whole genome shotgun (WGS) entry which is preliminary data.</text>
</comment>